<dbReference type="SUPFAM" id="SSF161098">
    <property type="entry name" value="MetI-like"/>
    <property type="match status" value="1"/>
</dbReference>
<evidence type="ECO:0000259" key="8">
    <source>
        <dbReference type="PROSITE" id="PS50928"/>
    </source>
</evidence>
<dbReference type="CDD" id="cd06261">
    <property type="entry name" value="TM_PBP2"/>
    <property type="match status" value="1"/>
</dbReference>
<name>A0A2K8N3J5_9BACL</name>
<organism evidence="9 10">
    <name type="scientific">Kyrpidia spormannii</name>
    <dbReference type="NCBI Taxonomy" id="2055160"/>
    <lineage>
        <taxon>Bacteria</taxon>
        <taxon>Bacillati</taxon>
        <taxon>Bacillota</taxon>
        <taxon>Bacilli</taxon>
        <taxon>Bacillales</taxon>
        <taxon>Alicyclobacillaceae</taxon>
        <taxon>Kyrpidia</taxon>
    </lineage>
</organism>
<evidence type="ECO:0000313" key="10">
    <source>
        <dbReference type="Proteomes" id="UP000231932"/>
    </source>
</evidence>
<feature type="transmembrane region" description="Helical" evidence="7">
    <location>
        <begin position="94"/>
        <end position="114"/>
    </location>
</feature>
<gene>
    <name evidence="9" type="ORF">CVV65_02800</name>
</gene>
<feature type="transmembrane region" description="Helical" evidence="7">
    <location>
        <begin position="278"/>
        <end position="301"/>
    </location>
</feature>
<dbReference type="RefSeq" id="WP_100666849.1">
    <property type="nucleotide sequence ID" value="NZ_CP024955.1"/>
</dbReference>
<feature type="transmembrane region" description="Helical" evidence="7">
    <location>
        <begin position="126"/>
        <end position="146"/>
    </location>
</feature>
<evidence type="ECO:0000256" key="6">
    <source>
        <dbReference type="ARBA" id="ARBA00023136"/>
    </source>
</evidence>
<dbReference type="OrthoDB" id="59172at2"/>
<evidence type="ECO:0000256" key="2">
    <source>
        <dbReference type="ARBA" id="ARBA00022448"/>
    </source>
</evidence>
<dbReference type="InterPro" id="IPR035906">
    <property type="entry name" value="MetI-like_sf"/>
</dbReference>
<dbReference type="InterPro" id="IPR000515">
    <property type="entry name" value="MetI-like"/>
</dbReference>
<dbReference type="KEGG" id="kyr:CVV65_02800"/>
<dbReference type="Pfam" id="PF00528">
    <property type="entry name" value="BPD_transp_1"/>
    <property type="match status" value="1"/>
</dbReference>
<keyword evidence="2 7" id="KW-0813">Transport</keyword>
<dbReference type="GO" id="GO:0005886">
    <property type="term" value="C:plasma membrane"/>
    <property type="evidence" value="ECO:0007669"/>
    <property type="project" value="UniProtKB-SubCell"/>
</dbReference>
<sequence length="313" mass="34815">MERVLADTPVASESGKEARASRRALAGLGPYAYLLPVLAILGVFVYWPLVQTAILSLYEWNRVSPAKTYIGGRNYAELFGSRDFRLAVWNTLQYMFWILLGKGALPLIAAWAVAEITGPWHRVYRGVLFVPAVVSAAVASLLWLWILNPIGGVLNGLLQVFGIQGPMWLSDPHWVVVALSAVGAWKGFGLSFILYLAGLVNIPQEYVEAARVDGAGRWQIFWRVTWPLLMPTTVFVTLTSALEAVQDVFVPIQMLTQGGPNQASTNLVYLIWEQGFQFFRTGMASATSVVVFVAFLVLAVWQIRVIDRRLREE</sequence>
<dbReference type="EMBL" id="CP024955">
    <property type="protein sequence ID" value="ATY84016.1"/>
    <property type="molecule type" value="Genomic_DNA"/>
</dbReference>
<evidence type="ECO:0000313" key="9">
    <source>
        <dbReference type="EMBL" id="ATY84016.1"/>
    </source>
</evidence>
<dbReference type="PANTHER" id="PTHR30193">
    <property type="entry name" value="ABC TRANSPORTER PERMEASE PROTEIN"/>
    <property type="match status" value="1"/>
</dbReference>
<keyword evidence="6 7" id="KW-0472">Membrane</keyword>
<keyword evidence="4 7" id="KW-0812">Transmembrane</keyword>
<evidence type="ECO:0000256" key="1">
    <source>
        <dbReference type="ARBA" id="ARBA00004651"/>
    </source>
</evidence>
<comment type="subcellular location">
    <subcellularLocation>
        <location evidence="1 7">Cell membrane</location>
        <topology evidence="1 7">Multi-pass membrane protein</topology>
    </subcellularLocation>
</comment>
<keyword evidence="5 7" id="KW-1133">Transmembrane helix</keyword>
<feature type="transmembrane region" description="Helical" evidence="7">
    <location>
        <begin position="174"/>
        <end position="199"/>
    </location>
</feature>
<dbReference type="PANTHER" id="PTHR30193:SF37">
    <property type="entry name" value="INNER MEMBRANE ABC TRANSPORTER PERMEASE PROTEIN YCJO"/>
    <property type="match status" value="1"/>
</dbReference>
<dbReference type="GO" id="GO:0055085">
    <property type="term" value="P:transmembrane transport"/>
    <property type="evidence" value="ECO:0007669"/>
    <property type="project" value="InterPro"/>
</dbReference>
<evidence type="ECO:0000256" key="5">
    <source>
        <dbReference type="ARBA" id="ARBA00022989"/>
    </source>
</evidence>
<accession>A0A2K8N3J5</accession>
<evidence type="ECO:0000256" key="3">
    <source>
        <dbReference type="ARBA" id="ARBA00022475"/>
    </source>
</evidence>
<dbReference type="InterPro" id="IPR051393">
    <property type="entry name" value="ABC_transporter_permease"/>
</dbReference>
<evidence type="ECO:0000256" key="4">
    <source>
        <dbReference type="ARBA" id="ARBA00022692"/>
    </source>
</evidence>
<reference evidence="10" key="1">
    <citation type="submission" date="2017-11" db="EMBL/GenBank/DDBJ databases">
        <title>Complete Genome Sequence of Kyrpidia sp. Strain EA-1, a thermophilic, hydrogen-oxidizing Bacterium, isolated from the Azores.</title>
        <authorList>
            <person name="Reiner J.E."/>
            <person name="Lapp C.J."/>
            <person name="Bunk B."/>
            <person name="Gescher J."/>
        </authorList>
    </citation>
    <scope>NUCLEOTIDE SEQUENCE [LARGE SCALE GENOMIC DNA]</scope>
    <source>
        <strain evidence="10">EA-1</strain>
    </source>
</reference>
<feature type="transmembrane region" description="Helical" evidence="7">
    <location>
        <begin position="220"/>
        <end position="242"/>
    </location>
</feature>
<feature type="domain" description="ABC transmembrane type-1" evidence="8">
    <location>
        <begin position="88"/>
        <end position="302"/>
    </location>
</feature>
<proteinExistence type="inferred from homology"/>
<keyword evidence="3" id="KW-1003">Cell membrane</keyword>
<dbReference type="Proteomes" id="UP000231932">
    <property type="component" value="Chromosome"/>
</dbReference>
<dbReference type="Gene3D" id="1.10.3720.10">
    <property type="entry name" value="MetI-like"/>
    <property type="match status" value="1"/>
</dbReference>
<protein>
    <submittedName>
        <fullName evidence="9">ABC transporter permease</fullName>
    </submittedName>
</protein>
<keyword evidence="10" id="KW-1185">Reference proteome</keyword>
<dbReference type="PROSITE" id="PS50928">
    <property type="entry name" value="ABC_TM1"/>
    <property type="match status" value="1"/>
</dbReference>
<evidence type="ECO:0000256" key="7">
    <source>
        <dbReference type="RuleBase" id="RU363032"/>
    </source>
</evidence>
<feature type="transmembrane region" description="Helical" evidence="7">
    <location>
        <begin position="31"/>
        <end position="49"/>
    </location>
</feature>
<dbReference type="AlphaFoldDB" id="A0A2K8N3J5"/>
<comment type="similarity">
    <text evidence="7">Belongs to the binding-protein-dependent transport system permease family.</text>
</comment>